<name>A0ABY4VYJ1_9PROT</name>
<keyword evidence="2" id="KW-0413">Isomerase</keyword>
<evidence type="ECO:0000313" key="3">
    <source>
        <dbReference type="Proteomes" id="UP001056291"/>
    </source>
</evidence>
<dbReference type="InterPro" id="IPR014748">
    <property type="entry name" value="Enoyl-CoA_hydra_C"/>
</dbReference>
<accession>A0ABY4VYJ1</accession>
<dbReference type="EMBL" id="CP098747">
    <property type="protein sequence ID" value="USG59669.1"/>
    <property type="molecule type" value="Genomic_DNA"/>
</dbReference>
<keyword evidence="3" id="KW-1185">Reference proteome</keyword>
<sequence length="261" mass="28318">MSYSTILLDIQDGVAKLTLNRPEKLNSFSSLMHRELKDIRPELESDSVRCVLITGAGRAFGAGADLSDEGDAENPRLTAGEALEKQYNPLILFLRELDKPVIAAVNGIAAGASMSLALASDIVLAAHSAYFLQAFCHIGLIPDAGSTYFLPRLIGSGKAMGLAMLGDKISAEEAERMGLIWKVYEDDELMEAAENLAIRMASGPTKGYALIKQAMNASLGNNLKAQLDVERDFQQIAHHTEDFQEGVSAFMEKRPAKFKGR</sequence>
<organism evidence="2 3">
    <name type="scientific">Sneathiella marina</name>
    <dbReference type="NCBI Taxonomy" id="2950108"/>
    <lineage>
        <taxon>Bacteria</taxon>
        <taxon>Pseudomonadati</taxon>
        <taxon>Pseudomonadota</taxon>
        <taxon>Alphaproteobacteria</taxon>
        <taxon>Sneathiellales</taxon>
        <taxon>Sneathiellaceae</taxon>
        <taxon>Sneathiella</taxon>
    </lineage>
</organism>
<comment type="similarity">
    <text evidence="1">Belongs to the enoyl-CoA hydratase/isomerase family.</text>
</comment>
<dbReference type="GO" id="GO:0016853">
    <property type="term" value="F:isomerase activity"/>
    <property type="evidence" value="ECO:0007669"/>
    <property type="project" value="UniProtKB-KW"/>
</dbReference>
<gene>
    <name evidence="2" type="primary">paaG</name>
    <name evidence="2" type="ORF">NBZ79_10795</name>
</gene>
<dbReference type="Proteomes" id="UP001056291">
    <property type="component" value="Chromosome"/>
</dbReference>
<dbReference type="PANTHER" id="PTHR43459:SF1">
    <property type="entry name" value="EG:BACN32G11.4 PROTEIN"/>
    <property type="match status" value="1"/>
</dbReference>
<evidence type="ECO:0000313" key="2">
    <source>
        <dbReference type="EMBL" id="USG59669.1"/>
    </source>
</evidence>
<dbReference type="CDD" id="cd06558">
    <property type="entry name" value="crotonase-like"/>
    <property type="match status" value="1"/>
</dbReference>
<reference evidence="2" key="1">
    <citation type="submission" date="2022-06" db="EMBL/GenBank/DDBJ databases">
        <title>Sneathiella actinostolidae sp. nov., isolated from a sea anemonein the Western Pacific Ocean.</title>
        <authorList>
            <person name="Wei M.J."/>
        </authorList>
    </citation>
    <scope>NUCLEOTIDE SEQUENCE</scope>
    <source>
        <strain evidence="2">PHK-P5</strain>
    </source>
</reference>
<dbReference type="EC" id="5.3.3.18" evidence="2"/>
<dbReference type="SUPFAM" id="SSF52096">
    <property type="entry name" value="ClpP/crotonase"/>
    <property type="match status" value="1"/>
</dbReference>
<dbReference type="InterPro" id="IPR001753">
    <property type="entry name" value="Enoyl-CoA_hydra/iso"/>
</dbReference>
<protein>
    <submittedName>
        <fullName evidence="2">2-(1,2-epoxy-1,2-dihydrophenyl)acetyl-CoA isomerase PaaG</fullName>
        <ecNumber evidence="2">5.3.3.18</ecNumber>
    </submittedName>
</protein>
<dbReference type="RefSeq" id="WP_251932439.1">
    <property type="nucleotide sequence ID" value="NZ_CP098747.1"/>
</dbReference>
<evidence type="ECO:0000256" key="1">
    <source>
        <dbReference type="ARBA" id="ARBA00005254"/>
    </source>
</evidence>
<dbReference type="PANTHER" id="PTHR43459">
    <property type="entry name" value="ENOYL-COA HYDRATASE"/>
    <property type="match status" value="1"/>
</dbReference>
<dbReference type="Gene3D" id="1.10.12.10">
    <property type="entry name" value="Lyase 2-enoyl-coa Hydratase, Chain A, domain 2"/>
    <property type="match status" value="1"/>
</dbReference>
<dbReference type="InterPro" id="IPR029045">
    <property type="entry name" value="ClpP/crotonase-like_dom_sf"/>
</dbReference>
<dbReference type="Pfam" id="PF00378">
    <property type="entry name" value="ECH_1"/>
    <property type="match status" value="1"/>
</dbReference>
<dbReference type="Gene3D" id="3.90.226.10">
    <property type="entry name" value="2-enoyl-CoA Hydratase, Chain A, domain 1"/>
    <property type="match status" value="1"/>
</dbReference>
<proteinExistence type="inferred from homology"/>